<evidence type="ECO:0000256" key="4">
    <source>
        <dbReference type="ARBA" id="ARBA00022723"/>
    </source>
</evidence>
<name>A0ABV8NLG8_9SPHI</name>
<dbReference type="InterPro" id="IPR051083">
    <property type="entry name" value="GrpII_Intron_Splice-Mob/Def"/>
</dbReference>
<evidence type="ECO:0000256" key="1">
    <source>
        <dbReference type="ARBA" id="ARBA00012493"/>
    </source>
</evidence>
<comment type="similarity">
    <text evidence="8">Belongs to the bacterial reverse transcriptase family.</text>
</comment>
<dbReference type="EC" id="2.7.7.49" evidence="1"/>
<keyword evidence="5" id="KW-0460">Magnesium</keyword>
<dbReference type="Pfam" id="PF00078">
    <property type="entry name" value="RVT_1"/>
    <property type="match status" value="1"/>
</dbReference>
<dbReference type="PRINTS" id="PR00866">
    <property type="entry name" value="RNADNAPOLMS"/>
</dbReference>
<dbReference type="GO" id="GO:0003964">
    <property type="term" value="F:RNA-directed DNA polymerase activity"/>
    <property type="evidence" value="ECO:0007669"/>
    <property type="project" value="UniProtKB-KW"/>
</dbReference>
<dbReference type="PANTHER" id="PTHR34047">
    <property type="entry name" value="NUCLEAR INTRON MATURASE 1, MITOCHONDRIAL-RELATED"/>
    <property type="match status" value="1"/>
</dbReference>
<keyword evidence="6 11" id="KW-0695">RNA-directed DNA polymerase</keyword>
<evidence type="ECO:0000256" key="8">
    <source>
        <dbReference type="ARBA" id="ARBA00034120"/>
    </source>
</evidence>
<evidence type="ECO:0000256" key="5">
    <source>
        <dbReference type="ARBA" id="ARBA00022842"/>
    </source>
</evidence>
<evidence type="ECO:0000256" key="3">
    <source>
        <dbReference type="ARBA" id="ARBA00022695"/>
    </source>
</evidence>
<feature type="domain" description="Reverse transcriptase" evidence="10">
    <location>
        <begin position="56"/>
        <end position="266"/>
    </location>
</feature>
<accession>A0ABV8NLG8</accession>
<protein>
    <recommendedName>
        <fullName evidence="1">RNA-directed DNA polymerase</fullName>
        <ecNumber evidence="1">2.7.7.49</ecNumber>
    </recommendedName>
</protein>
<evidence type="ECO:0000256" key="2">
    <source>
        <dbReference type="ARBA" id="ARBA00022679"/>
    </source>
</evidence>
<dbReference type="SUPFAM" id="SSF56672">
    <property type="entry name" value="DNA/RNA polymerases"/>
    <property type="match status" value="1"/>
</dbReference>
<evidence type="ECO:0000313" key="11">
    <source>
        <dbReference type="EMBL" id="MFC4197915.1"/>
    </source>
</evidence>
<dbReference type="RefSeq" id="WP_378961578.1">
    <property type="nucleotide sequence ID" value="NZ_JBHRXC010000016.1"/>
</dbReference>
<evidence type="ECO:0000256" key="6">
    <source>
        <dbReference type="ARBA" id="ARBA00022918"/>
    </source>
</evidence>
<keyword evidence="12" id="KW-1185">Reference proteome</keyword>
<keyword evidence="4" id="KW-0479">Metal-binding</keyword>
<keyword evidence="7" id="KW-0051">Antiviral defense</keyword>
<evidence type="ECO:0000259" key="10">
    <source>
        <dbReference type="PROSITE" id="PS50878"/>
    </source>
</evidence>
<dbReference type="InterPro" id="IPR043502">
    <property type="entry name" value="DNA/RNA_pol_sf"/>
</dbReference>
<dbReference type="PANTHER" id="PTHR34047:SF7">
    <property type="entry name" value="RNA-DIRECTED DNA POLYMERASE"/>
    <property type="match status" value="1"/>
</dbReference>
<evidence type="ECO:0000313" key="12">
    <source>
        <dbReference type="Proteomes" id="UP001595792"/>
    </source>
</evidence>
<reference evidence="12" key="1">
    <citation type="journal article" date="2019" name="Int. J. Syst. Evol. Microbiol.">
        <title>The Global Catalogue of Microorganisms (GCM) 10K type strain sequencing project: providing services to taxonomists for standard genome sequencing and annotation.</title>
        <authorList>
            <consortium name="The Broad Institute Genomics Platform"/>
            <consortium name="The Broad Institute Genome Sequencing Center for Infectious Disease"/>
            <person name="Wu L."/>
            <person name="Ma J."/>
        </authorList>
    </citation>
    <scope>NUCLEOTIDE SEQUENCE [LARGE SCALE GENOMIC DNA]</scope>
    <source>
        <strain evidence="12">CCM 8689</strain>
    </source>
</reference>
<proteinExistence type="inferred from homology"/>
<dbReference type="EMBL" id="JBHSBY010000130">
    <property type="protein sequence ID" value="MFC4197915.1"/>
    <property type="molecule type" value="Genomic_DNA"/>
</dbReference>
<keyword evidence="2 11" id="KW-0808">Transferase</keyword>
<gene>
    <name evidence="11" type="ORF">ACFOUY_14515</name>
</gene>
<evidence type="ECO:0000256" key="9">
    <source>
        <dbReference type="ARBA" id="ARBA00048173"/>
    </source>
</evidence>
<keyword evidence="3 11" id="KW-0548">Nucleotidyltransferase</keyword>
<comment type="caution">
    <text evidence="11">The sequence shown here is derived from an EMBL/GenBank/DDBJ whole genome shotgun (WGS) entry which is preliminary data.</text>
</comment>
<dbReference type="PROSITE" id="PS50878">
    <property type="entry name" value="RT_POL"/>
    <property type="match status" value="1"/>
</dbReference>
<comment type="catalytic activity">
    <reaction evidence="9">
        <text>DNA(n) + a 2'-deoxyribonucleoside 5'-triphosphate = DNA(n+1) + diphosphate</text>
        <dbReference type="Rhea" id="RHEA:22508"/>
        <dbReference type="Rhea" id="RHEA-COMP:17339"/>
        <dbReference type="Rhea" id="RHEA-COMP:17340"/>
        <dbReference type="ChEBI" id="CHEBI:33019"/>
        <dbReference type="ChEBI" id="CHEBI:61560"/>
        <dbReference type="ChEBI" id="CHEBI:173112"/>
        <dbReference type="EC" id="2.7.7.49"/>
    </reaction>
</comment>
<dbReference type="Proteomes" id="UP001595792">
    <property type="component" value="Unassembled WGS sequence"/>
</dbReference>
<dbReference type="CDD" id="cd03487">
    <property type="entry name" value="RT_Bac_retron_II"/>
    <property type="match status" value="1"/>
</dbReference>
<sequence length="341" mass="39961">MTFEIYQREFRRKAFKTGFSDEEIQKCLDYAQPIIDKGFPVIYNTSNLAALVGYRKSYLKRAVFFTTYFYRTFLIKKANGKLRTIKEPLPSLKEIQIWILNNILYSLQPSRYAKAYIPKRNILENVRYHRNKGIVLTLDIQNFFPSIKRSDIENIFLRIGYSSNVSNLLSKLCCCDNVLPQGAHTSPYLSNIYLNSFDDVVAKYCKSFNIRFTRYADDMIFSGNFEVEMLIDFVRLELKNIGLILNEEKIKIMHPNNRQIVTGIVVNKVIQIPKQQRLAIKQEIFFIKKYGVSDHLVHTHNNKANYLRHLLGKINYAIAINPSDEKMKAYKQYLKQLLSSE</sequence>
<dbReference type="InterPro" id="IPR000123">
    <property type="entry name" value="Reverse_transcriptase_msDNA"/>
</dbReference>
<organism evidence="11 12">
    <name type="scientific">Pedobacter jamesrossensis</name>
    <dbReference type="NCBI Taxonomy" id="1908238"/>
    <lineage>
        <taxon>Bacteria</taxon>
        <taxon>Pseudomonadati</taxon>
        <taxon>Bacteroidota</taxon>
        <taxon>Sphingobacteriia</taxon>
        <taxon>Sphingobacteriales</taxon>
        <taxon>Sphingobacteriaceae</taxon>
        <taxon>Pedobacter</taxon>
    </lineage>
</organism>
<dbReference type="InterPro" id="IPR000477">
    <property type="entry name" value="RT_dom"/>
</dbReference>
<evidence type="ECO:0000256" key="7">
    <source>
        <dbReference type="ARBA" id="ARBA00023118"/>
    </source>
</evidence>